<evidence type="ECO:0000313" key="4">
    <source>
        <dbReference type="EMBL" id="MBD3363592.1"/>
    </source>
</evidence>
<dbReference type="AlphaFoldDB" id="A0A9D5K7C3"/>
<dbReference type="Gene3D" id="3.40.50.1470">
    <property type="entry name" value="Peptidyl-tRNA hydrolase"/>
    <property type="match status" value="1"/>
</dbReference>
<gene>
    <name evidence="4" type="ORF">GF359_00080</name>
</gene>
<evidence type="ECO:0000313" key="5">
    <source>
        <dbReference type="Proteomes" id="UP000630660"/>
    </source>
</evidence>
<dbReference type="InterPro" id="IPR001328">
    <property type="entry name" value="Pept_tRNA_hydro"/>
</dbReference>
<reference evidence="4" key="1">
    <citation type="submission" date="2019-11" db="EMBL/GenBank/DDBJ databases">
        <title>Microbial mats filling the niche in hypersaline microbial mats.</title>
        <authorList>
            <person name="Wong H.L."/>
            <person name="Macleod F.I."/>
            <person name="White R.A. III"/>
            <person name="Burns B.P."/>
        </authorList>
    </citation>
    <scope>NUCLEOTIDE SEQUENCE</scope>
    <source>
        <strain evidence="4">Bin_327</strain>
    </source>
</reference>
<organism evidence="4 5">
    <name type="scientific">candidate division WOR-3 bacterium</name>
    <dbReference type="NCBI Taxonomy" id="2052148"/>
    <lineage>
        <taxon>Bacteria</taxon>
        <taxon>Bacteria division WOR-3</taxon>
    </lineage>
</organism>
<dbReference type="GO" id="GO:0004045">
    <property type="term" value="F:peptidyl-tRNA hydrolase activity"/>
    <property type="evidence" value="ECO:0007669"/>
    <property type="project" value="UniProtKB-EC"/>
</dbReference>
<accession>A0A9D5K7C3</accession>
<dbReference type="EMBL" id="WJKJ01000003">
    <property type="protein sequence ID" value="MBD3363592.1"/>
    <property type="molecule type" value="Genomic_DNA"/>
</dbReference>
<keyword evidence="3" id="KW-0694">RNA-binding</keyword>
<name>A0A9D5K7C3_UNCW3</name>
<dbReference type="InterPro" id="IPR036416">
    <property type="entry name" value="Pept_tRNA_hydro_sf"/>
</dbReference>
<evidence type="ECO:0000256" key="2">
    <source>
        <dbReference type="ARBA" id="ARBA00022801"/>
    </source>
</evidence>
<evidence type="ECO:0000256" key="1">
    <source>
        <dbReference type="ARBA" id="ARBA00022555"/>
    </source>
</evidence>
<dbReference type="Proteomes" id="UP000630660">
    <property type="component" value="Unassembled WGS sequence"/>
</dbReference>
<dbReference type="EC" id="3.1.1.29" evidence="4"/>
<proteinExistence type="predicted"/>
<evidence type="ECO:0000256" key="3">
    <source>
        <dbReference type="ARBA" id="ARBA00022884"/>
    </source>
</evidence>
<protein>
    <submittedName>
        <fullName evidence="4">Aminoacyl-tRNA hydrolase</fullName>
        <ecNumber evidence="4">3.1.1.29</ecNumber>
    </submittedName>
</protein>
<dbReference type="NCBIfam" id="TIGR00447">
    <property type="entry name" value="pth"/>
    <property type="match status" value="1"/>
</dbReference>
<dbReference type="GO" id="GO:0000049">
    <property type="term" value="F:tRNA binding"/>
    <property type="evidence" value="ECO:0007669"/>
    <property type="project" value="UniProtKB-KW"/>
</dbReference>
<keyword evidence="1" id="KW-0820">tRNA-binding</keyword>
<sequence>MSRHNLGFMVVDALAHHLSMRFKPGDEALVAEGSCSGKALRLVKPLSYMNQSGRVLKRILAGNHDDFLVVVDDVDLEFTRLRLRKQGGASGHNGLESVAYHLGTEEYPRLRLGIGPRPPGADLSDYVLETFSPDELEEVKVVVSRAADACLLVLEKGIDVAMNEVNP</sequence>
<dbReference type="PANTHER" id="PTHR17224:SF1">
    <property type="entry name" value="PEPTIDYL-TRNA HYDROLASE"/>
    <property type="match status" value="1"/>
</dbReference>
<dbReference type="PANTHER" id="PTHR17224">
    <property type="entry name" value="PEPTIDYL-TRNA HYDROLASE"/>
    <property type="match status" value="1"/>
</dbReference>
<keyword evidence="2 4" id="KW-0378">Hydrolase</keyword>
<dbReference type="SUPFAM" id="SSF53178">
    <property type="entry name" value="Peptidyl-tRNA hydrolase-like"/>
    <property type="match status" value="1"/>
</dbReference>
<dbReference type="Pfam" id="PF01195">
    <property type="entry name" value="Pept_tRNA_hydro"/>
    <property type="match status" value="1"/>
</dbReference>
<comment type="caution">
    <text evidence="4">The sequence shown here is derived from an EMBL/GenBank/DDBJ whole genome shotgun (WGS) entry which is preliminary data.</text>
</comment>